<dbReference type="RefSeq" id="XP_024674768.1">
    <property type="nucleotide sequence ID" value="XM_024811526.1"/>
</dbReference>
<dbReference type="Proteomes" id="UP000234585">
    <property type="component" value="Unassembled WGS sequence"/>
</dbReference>
<evidence type="ECO:0000313" key="3">
    <source>
        <dbReference type="Proteomes" id="UP000234585"/>
    </source>
</evidence>
<organism evidence="2 3">
    <name type="scientific">Aspergillus candidus</name>
    <dbReference type="NCBI Taxonomy" id="41067"/>
    <lineage>
        <taxon>Eukaryota</taxon>
        <taxon>Fungi</taxon>
        <taxon>Dikarya</taxon>
        <taxon>Ascomycota</taxon>
        <taxon>Pezizomycotina</taxon>
        <taxon>Eurotiomycetes</taxon>
        <taxon>Eurotiomycetidae</taxon>
        <taxon>Eurotiales</taxon>
        <taxon>Aspergillaceae</taxon>
        <taxon>Aspergillus</taxon>
        <taxon>Aspergillus subgen. Circumdati</taxon>
    </lineage>
</organism>
<accession>A0A2I2FJF4</accession>
<dbReference type="EMBL" id="KZ559123">
    <property type="protein sequence ID" value="PLB40756.1"/>
    <property type="molecule type" value="Genomic_DNA"/>
</dbReference>
<keyword evidence="3" id="KW-1185">Reference proteome</keyword>
<proteinExistence type="predicted"/>
<dbReference type="AlphaFoldDB" id="A0A2I2FJF4"/>
<sequence>MMKSVDSLYHFFFYSMRMASWDENKIIYIIFFFFPALRCSPWCFYLLSLLCLSISIKLVPCVISTLYGGTWLVSFSFSFSFFFFSFFFLSLGKYGLSRICVFTKLY</sequence>
<keyword evidence="1" id="KW-1133">Transmembrane helix</keyword>
<protein>
    <submittedName>
        <fullName evidence="2">Uncharacterized protein</fullName>
    </submittedName>
</protein>
<feature type="transmembrane region" description="Helical" evidence="1">
    <location>
        <begin position="68"/>
        <end position="89"/>
    </location>
</feature>
<dbReference type="GeneID" id="36518686"/>
<reference evidence="2 3" key="1">
    <citation type="submission" date="2017-12" db="EMBL/GenBank/DDBJ databases">
        <authorList>
            <consortium name="DOE Joint Genome Institute"/>
            <person name="Haridas S."/>
            <person name="Kjaerbolling I."/>
            <person name="Vesth T.C."/>
            <person name="Frisvad J.C."/>
            <person name="Nybo J.L."/>
            <person name="Theobald S."/>
            <person name="Kuo A."/>
            <person name="Bowyer P."/>
            <person name="Matsuda Y."/>
            <person name="Mondo S."/>
            <person name="Lyhne E.K."/>
            <person name="Kogle M.E."/>
            <person name="Clum A."/>
            <person name="Lipzen A."/>
            <person name="Salamov A."/>
            <person name="Ngan C.Y."/>
            <person name="Daum C."/>
            <person name="Chiniquy J."/>
            <person name="Barry K."/>
            <person name="LaButti K."/>
            <person name="Simmons B.A."/>
            <person name="Magnuson J.K."/>
            <person name="Mortensen U.H."/>
            <person name="Larsen T.O."/>
            <person name="Grigoriev I.V."/>
            <person name="Baker S.E."/>
            <person name="Andersen M.R."/>
            <person name="Nordberg H.P."/>
            <person name="Cantor M.N."/>
            <person name="Hua S.X."/>
        </authorList>
    </citation>
    <scope>NUCLEOTIDE SEQUENCE [LARGE SCALE GENOMIC DNA]</scope>
    <source>
        <strain evidence="2 3">CBS 102.13</strain>
    </source>
</reference>
<keyword evidence="1" id="KW-0812">Transmembrane</keyword>
<gene>
    <name evidence="2" type="ORF">BDW47DRAFT_100781</name>
</gene>
<evidence type="ECO:0000256" key="1">
    <source>
        <dbReference type="SAM" id="Phobius"/>
    </source>
</evidence>
<keyword evidence="1" id="KW-0472">Membrane</keyword>
<feature type="transmembrane region" description="Helical" evidence="1">
    <location>
        <begin position="26"/>
        <end position="56"/>
    </location>
</feature>
<evidence type="ECO:0000313" key="2">
    <source>
        <dbReference type="EMBL" id="PLB40756.1"/>
    </source>
</evidence>
<name>A0A2I2FJF4_ASPCN</name>